<keyword evidence="2" id="KW-1185">Reference proteome</keyword>
<dbReference type="EMBL" id="ML208288">
    <property type="protein sequence ID" value="TFK72173.1"/>
    <property type="molecule type" value="Genomic_DNA"/>
</dbReference>
<gene>
    <name evidence="1" type="ORF">BDN72DRAFT_763781</name>
</gene>
<evidence type="ECO:0000313" key="1">
    <source>
        <dbReference type="EMBL" id="TFK72173.1"/>
    </source>
</evidence>
<name>A0ACD3B1N0_9AGAR</name>
<proteinExistence type="predicted"/>
<organism evidence="1 2">
    <name type="scientific">Pluteus cervinus</name>
    <dbReference type="NCBI Taxonomy" id="181527"/>
    <lineage>
        <taxon>Eukaryota</taxon>
        <taxon>Fungi</taxon>
        <taxon>Dikarya</taxon>
        <taxon>Basidiomycota</taxon>
        <taxon>Agaricomycotina</taxon>
        <taxon>Agaricomycetes</taxon>
        <taxon>Agaricomycetidae</taxon>
        <taxon>Agaricales</taxon>
        <taxon>Pluteineae</taxon>
        <taxon>Pluteaceae</taxon>
        <taxon>Pluteus</taxon>
    </lineage>
</organism>
<protein>
    <submittedName>
        <fullName evidence="1">Uncharacterized protein</fullName>
    </submittedName>
</protein>
<accession>A0ACD3B1N0</accession>
<evidence type="ECO:0000313" key="2">
    <source>
        <dbReference type="Proteomes" id="UP000308600"/>
    </source>
</evidence>
<reference evidence="1 2" key="1">
    <citation type="journal article" date="2019" name="Nat. Ecol. Evol.">
        <title>Megaphylogeny resolves global patterns of mushroom evolution.</title>
        <authorList>
            <person name="Varga T."/>
            <person name="Krizsan K."/>
            <person name="Foldi C."/>
            <person name="Dima B."/>
            <person name="Sanchez-Garcia M."/>
            <person name="Sanchez-Ramirez S."/>
            <person name="Szollosi G.J."/>
            <person name="Szarkandi J.G."/>
            <person name="Papp V."/>
            <person name="Albert L."/>
            <person name="Andreopoulos W."/>
            <person name="Angelini C."/>
            <person name="Antonin V."/>
            <person name="Barry K.W."/>
            <person name="Bougher N.L."/>
            <person name="Buchanan P."/>
            <person name="Buyck B."/>
            <person name="Bense V."/>
            <person name="Catcheside P."/>
            <person name="Chovatia M."/>
            <person name="Cooper J."/>
            <person name="Damon W."/>
            <person name="Desjardin D."/>
            <person name="Finy P."/>
            <person name="Geml J."/>
            <person name="Haridas S."/>
            <person name="Hughes K."/>
            <person name="Justo A."/>
            <person name="Karasinski D."/>
            <person name="Kautmanova I."/>
            <person name="Kiss B."/>
            <person name="Kocsube S."/>
            <person name="Kotiranta H."/>
            <person name="LaButti K.M."/>
            <person name="Lechner B.E."/>
            <person name="Liimatainen K."/>
            <person name="Lipzen A."/>
            <person name="Lukacs Z."/>
            <person name="Mihaltcheva S."/>
            <person name="Morgado L.N."/>
            <person name="Niskanen T."/>
            <person name="Noordeloos M.E."/>
            <person name="Ohm R.A."/>
            <person name="Ortiz-Santana B."/>
            <person name="Ovrebo C."/>
            <person name="Racz N."/>
            <person name="Riley R."/>
            <person name="Savchenko A."/>
            <person name="Shiryaev A."/>
            <person name="Soop K."/>
            <person name="Spirin V."/>
            <person name="Szebenyi C."/>
            <person name="Tomsovsky M."/>
            <person name="Tulloss R.E."/>
            <person name="Uehling J."/>
            <person name="Grigoriev I.V."/>
            <person name="Vagvolgyi C."/>
            <person name="Papp T."/>
            <person name="Martin F.M."/>
            <person name="Miettinen O."/>
            <person name="Hibbett D.S."/>
            <person name="Nagy L.G."/>
        </authorList>
    </citation>
    <scope>NUCLEOTIDE SEQUENCE [LARGE SCALE GENOMIC DNA]</scope>
    <source>
        <strain evidence="1 2">NL-1719</strain>
    </source>
</reference>
<sequence length="263" mass="29698">MSVTPALKASARSAYRNLLRASASTFSGDPVVLRAFREKMRADSLVAAQETNTENYQESIKLTNEVAQFLRRNIVQGVKVDEEQGLYRLKITQDTELGSNESIRSPPPVPSNRTTEPHAPPLEDASEAEPSGIPSVHSNRMNYSALKRAHLQRKVPELKEEDLEESFVRGMFRMGGQSVNKTENNVQLVHKPTGLRVSCQDTRSLTQNRKIARKWLLEKLDKVVNPGLSKGELLGAKQRERERRRRKKAKKKQKERDLGEGSD</sequence>
<dbReference type="Proteomes" id="UP000308600">
    <property type="component" value="Unassembled WGS sequence"/>
</dbReference>